<dbReference type="AlphaFoldDB" id="A0A0R3RY74"/>
<keyword evidence="1" id="KW-1133">Transmembrane helix</keyword>
<feature type="transmembrane region" description="Helical" evidence="1">
    <location>
        <begin position="34"/>
        <end position="53"/>
    </location>
</feature>
<dbReference type="STRING" id="1147741.A0A0R3RY74"/>
<keyword evidence="1" id="KW-0472">Membrane</keyword>
<evidence type="ECO:0000313" key="3">
    <source>
        <dbReference type="WBParaSite" id="EEL_0000722001-mRNA-1"/>
    </source>
</evidence>
<dbReference type="WBParaSite" id="EEL_0000722001-mRNA-1">
    <property type="protein sequence ID" value="EEL_0000722001-mRNA-1"/>
    <property type="gene ID" value="EEL_0000722001"/>
</dbReference>
<keyword evidence="1" id="KW-0812">Transmembrane</keyword>
<name>A0A0R3RY74_9BILA</name>
<accession>A0A0R3RY74</accession>
<evidence type="ECO:0000313" key="2">
    <source>
        <dbReference type="Proteomes" id="UP000050640"/>
    </source>
</evidence>
<reference evidence="3" key="1">
    <citation type="submission" date="2017-02" db="UniProtKB">
        <authorList>
            <consortium name="WormBaseParasite"/>
        </authorList>
    </citation>
    <scope>IDENTIFICATION</scope>
</reference>
<protein>
    <submittedName>
        <fullName evidence="3">ABC transmembrane type-1 domain-containing protein</fullName>
    </submittedName>
</protein>
<sequence>MVLFDLKTTLIRLSIYIITSDWLIDGEKKVLLCFIYQMVLAAVIVRTAIFAVIRMPIRQALKVLYQSVSKEVTFP</sequence>
<organism evidence="2 3">
    <name type="scientific">Elaeophora elaphi</name>
    <dbReference type="NCBI Taxonomy" id="1147741"/>
    <lineage>
        <taxon>Eukaryota</taxon>
        <taxon>Metazoa</taxon>
        <taxon>Ecdysozoa</taxon>
        <taxon>Nematoda</taxon>
        <taxon>Chromadorea</taxon>
        <taxon>Rhabditida</taxon>
        <taxon>Spirurina</taxon>
        <taxon>Spiruromorpha</taxon>
        <taxon>Filarioidea</taxon>
        <taxon>Onchocercidae</taxon>
        <taxon>Elaeophora</taxon>
    </lineage>
</organism>
<dbReference type="Proteomes" id="UP000050640">
    <property type="component" value="Unplaced"/>
</dbReference>
<evidence type="ECO:0000256" key="1">
    <source>
        <dbReference type="SAM" id="Phobius"/>
    </source>
</evidence>
<proteinExistence type="predicted"/>
<keyword evidence="2" id="KW-1185">Reference proteome</keyword>